<sequence>MENTLNFNPNPSTIMHIDLNSCFATVEQQANPYLRGKPIAVAAYPTPNGCILAPSIEAKECGVKTGMRVKDGKLLCPSLIILESDPWKYRNVHLALRRLLSNYTSDFYPKSIDEFVLNLEGCPCLRSEKLEVRSKQSLLLRSKMLEVGNEIKKKIREEIGDWLTVSVGIAPNRFLAKLASGLKKPDGLEEISSGNFFEVYSNLSLTDLPYIKMRNAIRLNSVGIYSVLDFYGAALWKLKAAFQSVNGYYWYLRLRGWEIDNVEFGRRSYGNSYALPKPLATLEELSPILSKLVEKIGFRLRRAGYSARGVHIAIGYRDGSFWHKGVSFDKNLFDSREIYQKALRILSQSLYQRPVRDLAVSVFGLRKRKNLQLDLFEDVVKREKAVEAADTINERWGDFVITSARMLGTQDKVPDRIAFGGIKELEEFTLL</sequence>
<name>A0A1F7XWI1_9BACT</name>
<dbReference type="InterPro" id="IPR001126">
    <property type="entry name" value="UmuC"/>
</dbReference>
<dbReference type="GO" id="GO:0042276">
    <property type="term" value="P:error-prone translesion synthesis"/>
    <property type="evidence" value="ECO:0007669"/>
    <property type="project" value="TreeGrafter"/>
</dbReference>
<dbReference type="SUPFAM" id="SSF100879">
    <property type="entry name" value="Lesion bypass DNA polymerase (Y-family), little finger domain"/>
    <property type="match status" value="1"/>
</dbReference>
<dbReference type="EMBL" id="MGGD01000069">
    <property type="protein sequence ID" value="OGM19417.1"/>
    <property type="molecule type" value="Genomic_DNA"/>
</dbReference>
<evidence type="ECO:0000313" key="4">
    <source>
        <dbReference type="Proteomes" id="UP000176741"/>
    </source>
</evidence>
<dbReference type="SUPFAM" id="SSF56672">
    <property type="entry name" value="DNA/RNA polymerases"/>
    <property type="match status" value="1"/>
</dbReference>
<dbReference type="InterPro" id="IPR043502">
    <property type="entry name" value="DNA/RNA_pol_sf"/>
</dbReference>
<dbReference type="GO" id="GO:0009432">
    <property type="term" value="P:SOS response"/>
    <property type="evidence" value="ECO:0007669"/>
    <property type="project" value="TreeGrafter"/>
</dbReference>
<dbReference type="GO" id="GO:0003684">
    <property type="term" value="F:damaged DNA binding"/>
    <property type="evidence" value="ECO:0007669"/>
    <property type="project" value="InterPro"/>
</dbReference>
<dbReference type="GO" id="GO:0003887">
    <property type="term" value="F:DNA-directed DNA polymerase activity"/>
    <property type="evidence" value="ECO:0007669"/>
    <property type="project" value="InterPro"/>
</dbReference>
<comment type="caution">
    <text evidence="3">The sequence shown here is derived from an EMBL/GenBank/DDBJ whole genome shotgun (WGS) entry which is preliminary data.</text>
</comment>
<dbReference type="AlphaFoldDB" id="A0A1F7XWI1"/>
<evidence type="ECO:0000259" key="2">
    <source>
        <dbReference type="PROSITE" id="PS50173"/>
    </source>
</evidence>
<dbReference type="GO" id="GO:0006281">
    <property type="term" value="P:DNA repair"/>
    <property type="evidence" value="ECO:0007669"/>
    <property type="project" value="InterPro"/>
</dbReference>
<dbReference type="InterPro" id="IPR036775">
    <property type="entry name" value="DNA_pol_Y-fam_lit_finger_sf"/>
</dbReference>
<organism evidence="3 4">
    <name type="scientific">Candidatus Woesebacteria bacterium RIFCSPHIGHO2_01_FULL_38_26b</name>
    <dbReference type="NCBI Taxonomy" id="1802491"/>
    <lineage>
        <taxon>Bacteria</taxon>
        <taxon>Candidatus Woeseibacteriota</taxon>
    </lineage>
</organism>
<dbReference type="GO" id="GO:0005829">
    <property type="term" value="C:cytosol"/>
    <property type="evidence" value="ECO:0007669"/>
    <property type="project" value="TreeGrafter"/>
</dbReference>
<proteinExistence type="inferred from homology"/>
<dbReference type="InterPro" id="IPR022880">
    <property type="entry name" value="DNApol_IV"/>
</dbReference>
<dbReference type="CDD" id="cd03586">
    <property type="entry name" value="PolY_Pol_IV_kappa"/>
    <property type="match status" value="1"/>
</dbReference>
<accession>A0A1F7XWI1</accession>
<dbReference type="PANTHER" id="PTHR11076">
    <property type="entry name" value="DNA REPAIR POLYMERASE UMUC / TRANSFERASE FAMILY MEMBER"/>
    <property type="match status" value="1"/>
</dbReference>
<dbReference type="Proteomes" id="UP000176741">
    <property type="component" value="Unassembled WGS sequence"/>
</dbReference>
<comment type="similarity">
    <text evidence="1">Belongs to the DNA polymerase type-Y family.</text>
</comment>
<dbReference type="Gene3D" id="3.40.1170.60">
    <property type="match status" value="1"/>
</dbReference>
<evidence type="ECO:0000256" key="1">
    <source>
        <dbReference type="ARBA" id="ARBA00010945"/>
    </source>
</evidence>
<evidence type="ECO:0000313" key="3">
    <source>
        <dbReference type="EMBL" id="OGM19417.1"/>
    </source>
</evidence>
<dbReference type="Pfam" id="PF11799">
    <property type="entry name" value="IMS_C"/>
    <property type="match status" value="1"/>
</dbReference>
<dbReference type="InterPro" id="IPR050116">
    <property type="entry name" value="DNA_polymerase-Y"/>
</dbReference>
<dbReference type="Pfam" id="PF00817">
    <property type="entry name" value="IMS"/>
    <property type="match status" value="1"/>
</dbReference>
<reference evidence="3 4" key="1">
    <citation type="journal article" date="2016" name="Nat. Commun.">
        <title>Thousands of microbial genomes shed light on interconnected biogeochemical processes in an aquifer system.</title>
        <authorList>
            <person name="Anantharaman K."/>
            <person name="Brown C.T."/>
            <person name="Hug L.A."/>
            <person name="Sharon I."/>
            <person name="Castelle C.J."/>
            <person name="Probst A.J."/>
            <person name="Thomas B.C."/>
            <person name="Singh A."/>
            <person name="Wilkins M.J."/>
            <person name="Karaoz U."/>
            <person name="Brodie E.L."/>
            <person name="Williams K.H."/>
            <person name="Hubbard S.S."/>
            <person name="Banfield J.F."/>
        </authorList>
    </citation>
    <scope>NUCLEOTIDE SEQUENCE [LARGE SCALE GENOMIC DNA]</scope>
</reference>
<dbReference type="PANTHER" id="PTHR11076:SF33">
    <property type="entry name" value="DNA POLYMERASE KAPPA"/>
    <property type="match status" value="1"/>
</dbReference>
<protein>
    <recommendedName>
        <fullName evidence="2">UmuC domain-containing protein</fullName>
    </recommendedName>
</protein>
<dbReference type="InterPro" id="IPR017961">
    <property type="entry name" value="DNA_pol_Y-fam_little_finger"/>
</dbReference>
<dbReference type="InterPro" id="IPR043128">
    <property type="entry name" value="Rev_trsase/Diguanyl_cyclase"/>
</dbReference>
<dbReference type="Gene3D" id="3.30.70.270">
    <property type="match status" value="1"/>
</dbReference>
<dbReference type="PROSITE" id="PS50173">
    <property type="entry name" value="UMUC"/>
    <property type="match status" value="1"/>
</dbReference>
<gene>
    <name evidence="3" type="ORF">A2771_02920</name>
</gene>
<dbReference type="Gene3D" id="3.30.1490.100">
    <property type="entry name" value="DNA polymerase, Y-family, little finger domain"/>
    <property type="match status" value="1"/>
</dbReference>
<feature type="domain" description="UmuC" evidence="2">
    <location>
        <begin position="14"/>
        <end position="212"/>
    </location>
</feature>